<dbReference type="GO" id="GO:0030170">
    <property type="term" value="F:pyridoxal phosphate binding"/>
    <property type="evidence" value="ECO:0007669"/>
    <property type="project" value="InterPro"/>
</dbReference>
<dbReference type="Gene3D" id="2.40.33.20">
    <property type="entry name" value="PK beta-barrel domain-like"/>
    <property type="match status" value="1"/>
</dbReference>
<dbReference type="PROSITE" id="PS51340">
    <property type="entry name" value="MOSC"/>
    <property type="match status" value="1"/>
</dbReference>
<dbReference type="AlphaFoldDB" id="A0A2T4U9T3"/>
<name>A0A2T4U9T3_9BACI</name>
<dbReference type="RefSeq" id="WP_107583328.1">
    <property type="nucleotide sequence ID" value="NZ_PZJJ01000002.1"/>
</dbReference>
<dbReference type="EMBL" id="PZJJ01000002">
    <property type="protein sequence ID" value="PTL40151.1"/>
    <property type="molecule type" value="Genomic_DNA"/>
</dbReference>
<keyword evidence="3" id="KW-1185">Reference proteome</keyword>
<dbReference type="Pfam" id="PF03473">
    <property type="entry name" value="MOSC"/>
    <property type="match status" value="1"/>
</dbReference>
<feature type="domain" description="MOSC" evidence="1">
    <location>
        <begin position="44"/>
        <end position="241"/>
    </location>
</feature>
<dbReference type="Pfam" id="PF03476">
    <property type="entry name" value="MOSC_N"/>
    <property type="match status" value="1"/>
</dbReference>
<reference evidence="2 3" key="1">
    <citation type="submission" date="2018-03" db="EMBL/GenBank/DDBJ databases">
        <title>Alkalicoccus saliphilus sp. nov., isolated from a mineral pool.</title>
        <authorList>
            <person name="Zhao B."/>
        </authorList>
    </citation>
    <scope>NUCLEOTIDE SEQUENCE [LARGE SCALE GENOMIC DNA]</scope>
    <source>
        <strain evidence="2 3">6AG</strain>
    </source>
</reference>
<evidence type="ECO:0000259" key="1">
    <source>
        <dbReference type="PROSITE" id="PS51340"/>
    </source>
</evidence>
<evidence type="ECO:0000313" key="2">
    <source>
        <dbReference type="EMBL" id="PTL40151.1"/>
    </source>
</evidence>
<dbReference type="InterPro" id="IPR005303">
    <property type="entry name" value="MOCOS_middle"/>
</dbReference>
<dbReference type="OrthoDB" id="581532at2"/>
<sequence length="243" mass="27499">METGTIQQLIRYPVKSFGGECVMSTRVMNYGLYGDRSHVFLDESREGKFLTITQFKQMALYKAAFTGAEKDEEFPEVTIVTPSGNRMNWGGEELKKEIEKGSSTHVAFKKYEPELVPAGAIEEEHILLITDASLSRLEEIWGKKKLDAMRFRPNIILSLKNKIPFAEEGWTGKKLQIGPEVELFIKRPCERCMIINVDPEDGLLSPSLLKTVVNNRENVFGMYCTVLKKGTIKTGDKTILKDV</sequence>
<dbReference type="InterPro" id="IPR011037">
    <property type="entry name" value="Pyrv_Knase-like_insert_dom_sf"/>
</dbReference>
<dbReference type="GO" id="GO:0003824">
    <property type="term" value="F:catalytic activity"/>
    <property type="evidence" value="ECO:0007669"/>
    <property type="project" value="InterPro"/>
</dbReference>
<organism evidence="2 3">
    <name type="scientific">Alkalicoccus saliphilus</name>
    <dbReference type="NCBI Taxonomy" id="200989"/>
    <lineage>
        <taxon>Bacteria</taxon>
        <taxon>Bacillati</taxon>
        <taxon>Bacillota</taxon>
        <taxon>Bacilli</taxon>
        <taxon>Bacillales</taxon>
        <taxon>Bacillaceae</taxon>
        <taxon>Alkalicoccus</taxon>
    </lineage>
</organism>
<accession>A0A2T4U9T3</accession>
<proteinExistence type="predicted"/>
<dbReference type="InterPro" id="IPR005302">
    <property type="entry name" value="MoCF_Sase_C"/>
</dbReference>
<dbReference type="SUPFAM" id="SSF50800">
    <property type="entry name" value="PK beta-barrel domain-like"/>
    <property type="match status" value="1"/>
</dbReference>
<protein>
    <submittedName>
        <fullName evidence="2">MOSC domain-containing protein</fullName>
    </submittedName>
</protein>
<gene>
    <name evidence="2" type="ORF">C6Y45_01870</name>
</gene>
<comment type="caution">
    <text evidence="2">The sequence shown here is derived from an EMBL/GenBank/DDBJ whole genome shotgun (WGS) entry which is preliminary data.</text>
</comment>
<evidence type="ECO:0000313" key="3">
    <source>
        <dbReference type="Proteomes" id="UP000240509"/>
    </source>
</evidence>
<dbReference type="GO" id="GO:0030151">
    <property type="term" value="F:molybdenum ion binding"/>
    <property type="evidence" value="ECO:0007669"/>
    <property type="project" value="InterPro"/>
</dbReference>
<dbReference type="Proteomes" id="UP000240509">
    <property type="component" value="Unassembled WGS sequence"/>
</dbReference>